<keyword evidence="2" id="KW-1185">Reference proteome</keyword>
<comment type="caution">
    <text evidence="1">The sequence shown here is derived from an EMBL/GenBank/DDBJ whole genome shotgun (WGS) entry which is preliminary data.</text>
</comment>
<proteinExistence type="predicted"/>
<dbReference type="AlphaFoldDB" id="A0A0L6V7J5"/>
<dbReference type="EMBL" id="LAVV01007270">
    <property type="protein sequence ID" value="KNZ56492.1"/>
    <property type="molecule type" value="Genomic_DNA"/>
</dbReference>
<dbReference type="Proteomes" id="UP000037035">
    <property type="component" value="Unassembled WGS sequence"/>
</dbReference>
<accession>A0A0L6V7J5</accession>
<evidence type="ECO:0000313" key="2">
    <source>
        <dbReference type="Proteomes" id="UP000037035"/>
    </source>
</evidence>
<dbReference type="VEuPathDB" id="FungiDB:VP01_2390g3"/>
<name>A0A0L6V7J5_9BASI</name>
<sequence>MVSEFDLAEAVTFGLLPEMKKKVHNFQLLLNSPFK</sequence>
<reference evidence="1 2" key="1">
    <citation type="submission" date="2015-08" db="EMBL/GenBank/DDBJ databases">
        <title>Next Generation Sequencing and Analysis of the Genome of Puccinia sorghi L Schw, the Causal Agent of Maize Common Rust.</title>
        <authorList>
            <person name="Rochi L."/>
            <person name="Burguener G."/>
            <person name="Darino M."/>
            <person name="Turjanski A."/>
            <person name="Kreff E."/>
            <person name="Dieguez M.J."/>
            <person name="Sacco F."/>
        </authorList>
    </citation>
    <scope>NUCLEOTIDE SEQUENCE [LARGE SCALE GENOMIC DNA]</scope>
    <source>
        <strain evidence="1 2">RO10H11247</strain>
    </source>
</reference>
<protein>
    <submittedName>
        <fullName evidence="1">Uncharacterized protein</fullName>
    </submittedName>
</protein>
<evidence type="ECO:0000313" key="1">
    <source>
        <dbReference type="EMBL" id="KNZ56492.1"/>
    </source>
</evidence>
<dbReference type="OrthoDB" id="10325692at2759"/>
<gene>
    <name evidence="1" type="ORF">VP01_2390g3</name>
</gene>
<organism evidence="1 2">
    <name type="scientific">Puccinia sorghi</name>
    <dbReference type="NCBI Taxonomy" id="27349"/>
    <lineage>
        <taxon>Eukaryota</taxon>
        <taxon>Fungi</taxon>
        <taxon>Dikarya</taxon>
        <taxon>Basidiomycota</taxon>
        <taxon>Pucciniomycotina</taxon>
        <taxon>Pucciniomycetes</taxon>
        <taxon>Pucciniales</taxon>
        <taxon>Pucciniaceae</taxon>
        <taxon>Puccinia</taxon>
    </lineage>
</organism>